<keyword evidence="3" id="KW-1185">Reference proteome</keyword>
<dbReference type="EMBL" id="JBHSAO010000010">
    <property type="protein sequence ID" value="MFC4024791.1"/>
    <property type="molecule type" value="Genomic_DNA"/>
</dbReference>
<comment type="caution">
    <text evidence="2">The sequence shown here is derived from an EMBL/GenBank/DDBJ whole genome shotgun (WGS) entry which is preliminary data.</text>
</comment>
<dbReference type="Gene3D" id="3.60.21.10">
    <property type="match status" value="1"/>
</dbReference>
<dbReference type="RefSeq" id="WP_379497292.1">
    <property type="nucleotide sequence ID" value="NZ_JBHSAO010000010.1"/>
</dbReference>
<dbReference type="Pfam" id="PF00149">
    <property type="entry name" value="Metallophos"/>
    <property type="match status" value="1"/>
</dbReference>
<sequence length="178" mass="20990">MRTFYTCDIHGDYNSFISLINHVNFNPEKDRLVIGGDMINRGPKSAEMLQWAKNNHEQYTDRIHILIGNHEEMMIWFMNELSPMWMEFGGDDTIASFKKVFGAEQGWDLAEEYAKWLEGLPLIFEDDYAIYTHAGVRIGVDKENQPREIVWINQKELLEIDETILKNLDRWKICISWS</sequence>
<dbReference type="InterPro" id="IPR004843">
    <property type="entry name" value="Calcineurin-like_PHP"/>
</dbReference>
<evidence type="ECO:0000313" key="2">
    <source>
        <dbReference type="EMBL" id="MFC4024791.1"/>
    </source>
</evidence>
<name>A0ABV8H0U1_9BACI</name>
<dbReference type="Proteomes" id="UP001595772">
    <property type="component" value="Unassembled WGS sequence"/>
</dbReference>
<dbReference type="SUPFAM" id="SSF56300">
    <property type="entry name" value="Metallo-dependent phosphatases"/>
    <property type="match status" value="1"/>
</dbReference>
<accession>A0ABV8H0U1</accession>
<dbReference type="InterPro" id="IPR050126">
    <property type="entry name" value="Ap4A_hydrolase"/>
</dbReference>
<dbReference type="PANTHER" id="PTHR42850">
    <property type="entry name" value="METALLOPHOSPHOESTERASE"/>
    <property type="match status" value="1"/>
</dbReference>
<evidence type="ECO:0000313" key="3">
    <source>
        <dbReference type="Proteomes" id="UP001595772"/>
    </source>
</evidence>
<gene>
    <name evidence="2" type="ORF">ACFOUV_13390</name>
</gene>
<proteinExistence type="predicted"/>
<protein>
    <submittedName>
        <fullName evidence="2">Metallophosphoesterase</fullName>
    </submittedName>
</protein>
<organism evidence="2 3">
    <name type="scientific">Oceanobacillus longus</name>
    <dbReference type="NCBI Taxonomy" id="930120"/>
    <lineage>
        <taxon>Bacteria</taxon>
        <taxon>Bacillati</taxon>
        <taxon>Bacillota</taxon>
        <taxon>Bacilli</taxon>
        <taxon>Bacillales</taxon>
        <taxon>Bacillaceae</taxon>
        <taxon>Oceanobacillus</taxon>
    </lineage>
</organism>
<feature type="domain" description="Calcineurin-like phosphoesterase" evidence="1">
    <location>
        <begin position="6"/>
        <end position="175"/>
    </location>
</feature>
<dbReference type="PANTHER" id="PTHR42850:SF4">
    <property type="entry name" value="ZINC-DEPENDENT ENDOPOLYPHOSPHATASE"/>
    <property type="match status" value="1"/>
</dbReference>
<dbReference type="InterPro" id="IPR029052">
    <property type="entry name" value="Metallo-depent_PP-like"/>
</dbReference>
<reference evidence="3" key="1">
    <citation type="journal article" date="2019" name="Int. J. Syst. Evol. Microbiol.">
        <title>The Global Catalogue of Microorganisms (GCM) 10K type strain sequencing project: providing services to taxonomists for standard genome sequencing and annotation.</title>
        <authorList>
            <consortium name="The Broad Institute Genomics Platform"/>
            <consortium name="The Broad Institute Genome Sequencing Center for Infectious Disease"/>
            <person name="Wu L."/>
            <person name="Ma J."/>
        </authorList>
    </citation>
    <scope>NUCLEOTIDE SEQUENCE [LARGE SCALE GENOMIC DNA]</scope>
    <source>
        <strain evidence="3">IBRC-M 10703</strain>
    </source>
</reference>
<evidence type="ECO:0000259" key="1">
    <source>
        <dbReference type="Pfam" id="PF00149"/>
    </source>
</evidence>